<organism evidence="1 2">
    <name type="scientific">Cucurbita argyrosperma subsp. sororia</name>
    <dbReference type="NCBI Taxonomy" id="37648"/>
    <lineage>
        <taxon>Eukaryota</taxon>
        <taxon>Viridiplantae</taxon>
        <taxon>Streptophyta</taxon>
        <taxon>Embryophyta</taxon>
        <taxon>Tracheophyta</taxon>
        <taxon>Spermatophyta</taxon>
        <taxon>Magnoliopsida</taxon>
        <taxon>eudicotyledons</taxon>
        <taxon>Gunneridae</taxon>
        <taxon>Pentapetalae</taxon>
        <taxon>rosids</taxon>
        <taxon>fabids</taxon>
        <taxon>Cucurbitales</taxon>
        <taxon>Cucurbitaceae</taxon>
        <taxon>Cucurbiteae</taxon>
        <taxon>Cucurbita</taxon>
    </lineage>
</organism>
<dbReference type="Proteomes" id="UP000685013">
    <property type="component" value="Chromosome 10"/>
</dbReference>
<evidence type="ECO:0000313" key="2">
    <source>
        <dbReference type="Proteomes" id="UP000685013"/>
    </source>
</evidence>
<feature type="non-terminal residue" evidence="1">
    <location>
        <position position="1"/>
    </location>
</feature>
<accession>A0AAV6N0J3</accession>
<proteinExistence type="predicted"/>
<gene>
    <name evidence="1" type="primary">PYRR</name>
    <name evidence="1" type="ORF">SDJN03_15527</name>
</gene>
<sequence length="133" mass="14992">MGASWLLRPALYCWTGLPLRPGTKYRRRFRPWKPPASNCRGATGVPLIWSPMNAPATTLRVSAFVQELESLLLVNAPLICKAASQLPFSVLKYAMTLDGNDPATHRDAKTMDRRRYKPDTGSRNYEEEAMLLL</sequence>
<reference evidence="1 2" key="1">
    <citation type="journal article" date="2021" name="Hortic Res">
        <title>The domestication of Cucurbita argyrosperma as revealed by the genome of its wild relative.</title>
        <authorList>
            <person name="Barrera-Redondo J."/>
            <person name="Sanchez-de la Vega G."/>
            <person name="Aguirre-Liguori J.A."/>
            <person name="Castellanos-Morales G."/>
            <person name="Gutierrez-Guerrero Y.T."/>
            <person name="Aguirre-Dugua X."/>
            <person name="Aguirre-Planter E."/>
            <person name="Tenaillon M.I."/>
            <person name="Lira-Saade R."/>
            <person name="Eguiarte L.E."/>
        </authorList>
    </citation>
    <scope>NUCLEOTIDE SEQUENCE [LARGE SCALE GENOMIC DNA]</scope>
    <source>
        <strain evidence="1">JBR-2021</strain>
    </source>
</reference>
<dbReference type="AlphaFoldDB" id="A0AAV6N0J3"/>
<dbReference type="EMBL" id="JAGKQH010000010">
    <property type="protein sequence ID" value="KAG6590104.1"/>
    <property type="molecule type" value="Genomic_DNA"/>
</dbReference>
<comment type="caution">
    <text evidence="1">The sequence shown here is derived from an EMBL/GenBank/DDBJ whole genome shotgun (WGS) entry which is preliminary data.</text>
</comment>
<protein>
    <submittedName>
        <fullName evidence="1">Riboflavin biosynthesis protein PYRR, chloroplastic</fullName>
    </submittedName>
</protein>
<keyword evidence="2" id="KW-1185">Reference proteome</keyword>
<evidence type="ECO:0000313" key="1">
    <source>
        <dbReference type="EMBL" id="KAG6590104.1"/>
    </source>
</evidence>
<name>A0AAV6N0J3_9ROSI</name>